<evidence type="ECO:0000256" key="6">
    <source>
        <dbReference type="ARBA" id="ARBA00022516"/>
    </source>
</evidence>
<keyword evidence="23" id="KW-1185">Reference proteome</keyword>
<dbReference type="PROSITE" id="PS50975">
    <property type="entry name" value="ATP_GRASP"/>
    <property type="match status" value="1"/>
</dbReference>
<keyword evidence="7 19" id="KW-0436">Ligase</keyword>
<evidence type="ECO:0000256" key="10">
    <source>
        <dbReference type="ARBA" id="ARBA00022832"/>
    </source>
</evidence>
<dbReference type="UniPathway" id="UPA00655">
    <property type="reaction ID" value="UER00711"/>
</dbReference>
<dbReference type="GO" id="GO:0046872">
    <property type="term" value="F:metal ion binding"/>
    <property type="evidence" value="ECO:0007669"/>
    <property type="project" value="UniProtKB-KW"/>
</dbReference>
<dbReference type="Pfam" id="PF00289">
    <property type="entry name" value="Biotin_carb_N"/>
    <property type="match status" value="1"/>
</dbReference>
<dbReference type="NCBIfam" id="TIGR00514">
    <property type="entry name" value="accC"/>
    <property type="match status" value="1"/>
</dbReference>
<comment type="catalytic activity">
    <reaction evidence="17 19">
        <text>N(6)-biotinyl-L-lysyl-[protein] + hydrogencarbonate + ATP = N(6)-carboxybiotinyl-L-lysyl-[protein] + ADP + phosphate + H(+)</text>
        <dbReference type="Rhea" id="RHEA:13501"/>
        <dbReference type="Rhea" id="RHEA-COMP:10505"/>
        <dbReference type="Rhea" id="RHEA-COMP:10506"/>
        <dbReference type="ChEBI" id="CHEBI:15378"/>
        <dbReference type="ChEBI" id="CHEBI:17544"/>
        <dbReference type="ChEBI" id="CHEBI:30616"/>
        <dbReference type="ChEBI" id="CHEBI:43474"/>
        <dbReference type="ChEBI" id="CHEBI:83144"/>
        <dbReference type="ChEBI" id="CHEBI:83145"/>
        <dbReference type="ChEBI" id="CHEBI:456216"/>
        <dbReference type="EC" id="6.3.4.14"/>
    </reaction>
</comment>
<keyword evidence="8" id="KW-0479">Metal-binding</keyword>
<dbReference type="InterPro" id="IPR011761">
    <property type="entry name" value="ATP-grasp"/>
</dbReference>
<evidence type="ECO:0000256" key="2">
    <source>
        <dbReference type="ARBA" id="ARBA00004956"/>
    </source>
</evidence>
<dbReference type="AlphaFoldDB" id="A0A1G9CEE2"/>
<evidence type="ECO:0000256" key="16">
    <source>
        <dbReference type="ARBA" id="ARBA00033786"/>
    </source>
</evidence>
<feature type="domain" description="Biotin carboxylation" evidence="21">
    <location>
        <begin position="1"/>
        <end position="445"/>
    </location>
</feature>
<reference evidence="23" key="1">
    <citation type="submission" date="2016-10" db="EMBL/GenBank/DDBJ databases">
        <authorList>
            <person name="Varghese N."/>
            <person name="Submissions S."/>
        </authorList>
    </citation>
    <scope>NUCLEOTIDE SEQUENCE [LARGE SCALE GENOMIC DNA]</scope>
    <source>
        <strain evidence="23">CGMCC 1.10658</strain>
    </source>
</reference>
<dbReference type="SMART" id="SM00878">
    <property type="entry name" value="Biotin_carb_C"/>
    <property type="match status" value="1"/>
</dbReference>
<dbReference type="PROSITE" id="PS00866">
    <property type="entry name" value="CPSASE_1"/>
    <property type="match status" value="1"/>
</dbReference>
<dbReference type="InterPro" id="IPR005479">
    <property type="entry name" value="CPAse_ATP-bd"/>
</dbReference>
<dbReference type="RefSeq" id="WP_091514477.1">
    <property type="nucleotide sequence ID" value="NZ_FNFH01000005.1"/>
</dbReference>
<dbReference type="GO" id="GO:2001295">
    <property type="term" value="P:malonyl-CoA biosynthetic process"/>
    <property type="evidence" value="ECO:0007669"/>
    <property type="project" value="UniProtKB-UniPathway"/>
</dbReference>
<dbReference type="Gene3D" id="3.40.50.20">
    <property type="match status" value="1"/>
</dbReference>
<keyword evidence="10 19" id="KW-0276">Fatty acid metabolism</keyword>
<dbReference type="Gene3D" id="3.30.470.20">
    <property type="entry name" value="ATP-grasp fold, B domain"/>
    <property type="match status" value="1"/>
</dbReference>
<dbReference type="STRING" id="658219.SAMN05216212_2479"/>
<dbReference type="SUPFAM" id="SSF51246">
    <property type="entry name" value="Rudiment single hybrid motif"/>
    <property type="match status" value="1"/>
</dbReference>
<sequence>MFDKVLIANRGEIALRILRACKEMGISTVAVHSQVDRDLKHVRLADEAVCIGPNPSPQSYLNIPAIVSAMEITDAVAVHPGYGFLAENADFAEQVQKSGFTFIGPDPDVIRLMGDKVSAIAAMKKAGVPTVPGSNGPLPENGERCLEIAREVGYPVIIKAAAGGGGRGMRVVHTEAALLNAISVTKSEAGAAFGDSTVYMEKFLQNPRHVEIQVMSDGQGNAIHLGDRDCSLQRRHQKVLEEAPAPGIPDDVRRDVQQSCVQACIDIGYRGAGTFEFLYEDERFYFIEMNTRIQVEHPVTEMVTGIDLIKEQIRVCAGEKLSIRQEDVVIRGHAFECRINAEDPRTFFPCPGKVNNFHTPGGLGVRVDSHLYSGYTVPANYDSMIAKVITHAEDRESALARMRVALSELIVDGIKTNIPLQEDLVRDGAFAAGGVNIHYLEKKLGL</sequence>
<evidence type="ECO:0000256" key="7">
    <source>
        <dbReference type="ARBA" id="ARBA00022598"/>
    </source>
</evidence>
<evidence type="ECO:0000256" key="9">
    <source>
        <dbReference type="ARBA" id="ARBA00022741"/>
    </source>
</evidence>
<comment type="function">
    <text evidence="1 19">This protein is a component of the acetyl coenzyme A carboxylase complex; first, biotin carboxylase catalyzes the carboxylation of the carrier protein and then the transcarboxylase transfers the carboxyl group to form malonyl-CoA.</text>
</comment>
<evidence type="ECO:0000313" key="23">
    <source>
        <dbReference type="Proteomes" id="UP000199305"/>
    </source>
</evidence>
<evidence type="ECO:0000256" key="11">
    <source>
        <dbReference type="ARBA" id="ARBA00022840"/>
    </source>
</evidence>
<proteinExistence type="predicted"/>
<dbReference type="OrthoDB" id="9763189at2"/>
<keyword evidence="15 19" id="KW-0092">Biotin</keyword>
<evidence type="ECO:0000256" key="14">
    <source>
        <dbReference type="ARBA" id="ARBA00023160"/>
    </source>
</evidence>
<dbReference type="PANTHER" id="PTHR48095:SF2">
    <property type="entry name" value="BIOTIN CARBOXYLASE, CHLOROPLASTIC"/>
    <property type="match status" value="1"/>
</dbReference>
<dbReference type="InterPro" id="IPR005481">
    <property type="entry name" value="BC-like_N"/>
</dbReference>
<dbReference type="FunFam" id="3.30.1490.20:FF:000003">
    <property type="entry name" value="acetyl-CoA carboxylase isoform X1"/>
    <property type="match status" value="1"/>
</dbReference>
<dbReference type="InterPro" id="IPR011054">
    <property type="entry name" value="Rudment_hybrid_motif"/>
</dbReference>
<keyword evidence="13 19" id="KW-0443">Lipid metabolism</keyword>
<evidence type="ECO:0000256" key="5">
    <source>
        <dbReference type="ARBA" id="ARBA00017242"/>
    </source>
</evidence>
<evidence type="ECO:0000256" key="8">
    <source>
        <dbReference type="ARBA" id="ARBA00022723"/>
    </source>
</evidence>
<dbReference type="NCBIfam" id="NF006367">
    <property type="entry name" value="PRK08591.1"/>
    <property type="match status" value="1"/>
</dbReference>
<keyword evidence="9 18" id="KW-0547">Nucleotide-binding</keyword>
<dbReference type="PROSITE" id="PS00867">
    <property type="entry name" value="CPSASE_2"/>
    <property type="match status" value="1"/>
</dbReference>
<dbReference type="Gene3D" id="3.30.1490.20">
    <property type="entry name" value="ATP-grasp fold, A domain"/>
    <property type="match status" value="1"/>
</dbReference>
<keyword evidence="11 18" id="KW-0067">ATP-binding</keyword>
<dbReference type="EMBL" id="FNFH01000005">
    <property type="protein sequence ID" value="SDK49946.1"/>
    <property type="molecule type" value="Genomic_DNA"/>
</dbReference>
<evidence type="ECO:0000256" key="3">
    <source>
        <dbReference type="ARBA" id="ARBA00011750"/>
    </source>
</evidence>
<gene>
    <name evidence="22" type="ORF">SAMN05216212_2479</name>
</gene>
<feature type="domain" description="ATP-grasp" evidence="20">
    <location>
        <begin position="120"/>
        <end position="317"/>
    </location>
</feature>
<keyword evidence="12" id="KW-0460">Magnesium</keyword>
<keyword evidence="14 19" id="KW-0275">Fatty acid biosynthesis</keyword>
<dbReference type="GO" id="GO:0004075">
    <property type="term" value="F:biotin carboxylase activity"/>
    <property type="evidence" value="ECO:0007669"/>
    <property type="project" value="UniProtKB-EC"/>
</dbReference>
<evidence type="ECO:0000259" key="20">
    <source>
        <dbReference type="PROSITE" id="PS50975"/>
    </source>
</evidence>
<name>A0A1G9CEE2_9GAMM</name>
<dbReference type="Pfam" id="PF02785">
    <property type="entry name" value="Biotin_carb_C"/>
    <property type="match status" value="1"/>
</dbReference>
<dbReference type="EC" id="6.3.4.14" evidence="4 19"/>
<protein>
    <recommendedName>
        <fullName evidence="5 19">Biotin carboxylase</fullName>
        <ecNumber evidence="4 19">6.3.4.14</ecNumber>
    </recommendedName>
    <alternativeName>
        <fullName evidence="16 19">Acetyl-coenzyme A carboxylase biotin carboxylase subunit A</fullName>
    </alternativeName>
</protein>
<evidence type="ECO:0000256" key="19">
    <source>
        <dbReference type="RuleBase" id="RU365063"/>
    </source>
</evidence>
<evidence type="ECO:0000256" key="1">
    <source>
        <dbReference type="ARBA" id="ARBA00003761"/>
    </source>
</evidence>
<keyword evidence="6 19" id="KW-0444">Lipid biosynthesis</keyword>
<accession>A0A1G9CEE2</accession>
<comment type="subunit">
    <text evidence="3 19">Acetyl-CoA carboxylase is a heterohexamer of biotin carboxyl carrier protein, biotin carboxylase and the two subunits of carboxyl transferase in a 2:2 complex.</text>
</comment>
<evidence type="ECO:0000256" key="15">
    <source>
        <dbReference type="ARBA" id="ARBA00023267"/>
    </source>
</evidence>
<evidence type="ECO:0000256" key="13">
    <source>
        <dbReference type="ARBA" id="ARBA00023098"/>
    </source>
</evidence>
<dbReference type="InterPro" id="IPR004549">
    <property type="entry name" value="Acetyl_CoA_COase_biotin_COase"/>
</dbReference>
<dbReference type="SUPFAM" id="SSF56059">
    <property type="entry name" value="Glutathione synthetase ATP-binding domain-like"/>
    <property type="match status" value="1"/>
</dbReference>
<organism evidence="22 23">
    <name type="scientific">Microbulbifer yueqingensis</name>
    <dbReference type="NCBI Taxonomy" id="658219"/>
    <lineage>
        <taxon>Bacteria</taxon>
        <taxon>Pseudomonadati</taxon>
        <taxon>Pseudomonadota</taxon>
        <taxon>Gammaproteobacteria</taxon>
        <taxon>Cellvibrionales</taxon>
        <taxon>Microbulbiferaceae</taxon>
        <taxon>Microbulbifer</taxon>
    </lineage>
</organism>
<evidence type="ECO:0000259" key="21">
    <source>
        <dbReference type="PROSITE" id="PS50979"/>
    </source>
</evidence>
<evidence type="ECO:0000256" key="4">
    <source>
        <dbReference type="ARBA" id="ARBA00013263"/>
    </source>
</evidence>
<dbReference type="InterPro" id="IPR005482">
    <property type="entry name" value="Biotin_COase_C"/>
</dbReference>
<evidence type="ECO:0000256" key="17">
    <source>
        <dbReference type="ARBA" id="ARBA00048600"/>
    </source>
</evidence>
<evidence type="ECO:0000313" key="22">
    <source>
        <dbReference type="EMBL" id="SDK49946.1"/>
    </source>
</evidence>
<dbReference type="Pfam" id="PF02786">
    <property type="entry name" value="CPSase_L_D2"/>
    <property type="match status" value="1"/>
</dbReference>
<dbReference type="GO" id="GO:0005524">
    <property type="term" value="F:ATP binding"/>
    <property type="evidence" value="ECO:0007669"/>
    <property type="project" value="UniProtKB-UniRule"/>
</dbReference>
<comment type="pathway">
    <text evidence="2 19">Lipid metabolism; malonyl-CoA biosynthesis; malonyl-CoA from acetyl-CoA: step 1/1.</text>
</comment>
<dbReference type="PROSITE" id="PS50979">
    <property type="entry name" value="BC"/>
    <property type="match status" value="1"/>
</dbReference>
<evidence type="ECO:0000256" key="18">
    <source>
        <dbReference type="PROSITE-ProRule" id="PRU00409"/>
    </source>
</evidence>
<dbReference type="InterPro" id="IPR051602">
    <property type="entry name" value="ACC_Biotin_Carboxylase"/>
</dbReference>
<dbReference type="FunFam" id="3.40.50.20:FF:000010">
    <property type="entry name" value="Propionyl-CoA carboxylase subunit alpha"/>
    <property type="match status" value="1"/>
</dbReference>
<evidence type="ECO:0000256" key="12">
    <source>
        <dbReference type="ARBA" id="ARBA00022842"/>
    </source>
</evidence>
<dbReference type="Proteomes" id="UP000199305">
    <property type="component" value="Unassembled WGS sequence"/>
</dbReference>
<dbReference type="InterPro" id="IPR013815">
    <property type="entry name" value="ATP_grasp_subdomain_1"/>
</dbReference>
<dbReference type="GO" id="GO:0006633">
    <property type="term" value="P:fatty acid biosynthetic process"/>
    <property type="evidence" value="ECO:0007669"/>
    <property type="project" value="UniProtKB-KW"/>
</dbReference>
<dbReference type="PANTHER" id="PTHR48095">
    <property type="entry name" value="PYRUVATE CARBOXYLASE SUBUNIT A"/>
    <property type="match status" value="1"/>
</dbReference>
<dbReference type="SUPFAM" id="SSF52440">
    <property type="entry name" value="PreATP-grasp domain"/>
    <property type="match status" value="1"/>
</dbReference>
<dbReference type="InterPro" id="IPR011764">
    <property type="entry name" value="Biotin_carboxylation_dom"/>
</dbReference>
<dbReference type="InterPro" id="IPR016185">
    <property type="entry name" value="PreATP-grasp_dom_sf"/>
</dbReference>